<dbReference type="Pfam" id="PF00990">
    <property type="entry name" value="GGDEF"/>
    <property type="match status" value="1"/>
</dbReference>
<keyword evidence="4" id="KW-1185">Reference proteome</keyword>
<dbReference type="InterPro" id="IPR029787">
    <property type="entry name" value="Nucleotide_cyclase"/>
</dbReference>
<sequence length="291" mass="32447">MKNALFVRQFSLGYVALIALAIVQTLLLNWQIYQIDGPHTREIVLGSLALVALGTGLFIPVGVSAVLVFVFIVAYFVWLTTYGPVDVLGVSWLLLVPADLLAAGLLGRGLIRSRRLLERLDALQTLNPEVDPETSLGNRLALQDTLIKQSNLARRYSEHYGFCMMLFKIDFLPAVQELLGSRRYAQLLVELSGVIQKEIRFEDYKFSIEGGQFVVICPMTRADDLQMLKGRIKQAMMDHRIEGKNGLPVNFVVRAGGLVFHEEQFSKYGDADAVVAALVRNSETDLIGEYI</sequence>
<organism evidence="3 4">
    <name type="scientific">Saccharibacillus kuerlensis</name>
    <dbReference type="NCBI Taxonomy" id="459527"/>
    <lineage>
        <taxon>Bacteria</taxon>
        <taxon>Bacillati</taxon>
        <taxon>Bacillota</taxon>
        <taxon>Bacilli</taxon>
        <taxon>Bacillales</taxon>
        <taxon>Paenibacillaceae</taxon>
        <taxon>Saccharibacillus</taxon>
    </lineage>
</organism>
<evidence type="ECO:0000313" key="4">
    <source>
        <dbReference type="Proteomes" id="UP000606653"/>
    </source>
</evidence>
<dbReference type="PROSITE" id="PS50887">
    <property type="entry name" value="GGDEF"/>
    <property type="match status" value="1"/>
</dbReference>
<dbReference type="EMBL" id="BMLN01000002">
    <property type="protein sequence ID" value="GGN94273.1"/>
    <property type="molecule type" value="Genomic_DNA"/>
</dbReference>
<keyword evidence="1" id="KW-0812">Transmembrane</keyword>
<evidence type="ECO:0000313" key="3">
    <source>
        <dbReference type="EMBL" id="GGN94273.1"/>
    </source>
</evidence>
<evidence type="ECO:0000259" key="2">
    <source>
        <dbReference type="PROSITE" id="PS50887"/>
    </source>
</evidence>
<dbReference type="InterPro" id="IPR043128">
    <property type="entry name" value="Rev_trsase/Diguanyl_cyclase"/>
</dbReference>
<feature type="domain" description="GGDEF" evidence="2">
    <location>
        <begin position="160"/>
        <end position="291"/>
    </location>
</feature>
<feature type="transmembrane region" description="Helical" evidence="1">
    <location>
        <begin position="12"/>
        <end position="33"/>
    </location>
</feature>
<accession>A0ABQ2KX91</accession>
<reference evidence="4" key="1">
    <citation type="journal article" date="2019" name="Int. J. Syst. Evol. Microbiol.">
        <title>The Global Catalogue of Microorganisms (GCM) 10K type strain sequencing project: providing services to taxonomists for standard genome sequencing and annotation.</title>
        <authorList>
            <consortium name="The Broad Institute Genomics Platform"/>
            <consortium name="The Broad Institute Genome Sequencing Center for Infectious Disease"/>
            <person name="Wu L."/>
            <person name="Ma J."/>
        </authorList>
    </citation>
    <scope>NUCLEOTIDE SEQUENCE [LARGE SCALE GENOMIC DNA]</scope>
    <source>
        <strain evidence="4">CGMCC 1.6964</strain>
    </source>
</reference>
<evidence type="ECO:0000256" key="1">
    <source>
        <dbReference type="SAM" id="Phobius"/>
    </source>
</evidence>
<dbReference type="Proteomes" id="UP000606653">
    <property type="component" value="Unassembled WGS sequence"/>
</dbReference>
<name>A0ABQ2KX91_9BACL</name>
<protein>
    <recommendedName>
        <fullName evidence="2">GGDEF domain-containing protein</fullName>
    </recommendedName>
</protein>
<dbReference type="InterPro" id="IPR000160">
    <property type="entry name" value="GGDEF_dom"/>
</dbReference>
<keyword evidence="1" id="KW-1133">Transmembrane helix</keyword>
<keyword evidence="1" id="KW-0472">Membrane</keyword>
<comment type="caution">
    <text evidence="3">The sequence shown here is derived from an EMBL/GenBank/DDBJ whole genome shotgun (WGS) entry which is preliminary data.</text>
</comment>
<dbReference type="RefSeq" id="WP_018977967.1">
    <property type="nucleotide sequence ID" value="NZ_BMLN01000002.1"/>
</dbReference>
<dbReference type="Gene3D" id="3.30.70.270">
    <property type="match status" value="1"/>
</dbReference>
<gene>
    <name evidence="3" type="ORF">GCM10010969_08860</name>
</gene>
<feature type="transmembrane region" description="Helical" evidence="1">
    <location>
        <begin position="45"/>
        <end position="78"/>
    </location>
</feature>
<dbReference type="SUPFAM" id="SSF55073">
    <property type="entry name" value="Nucleotide cyclase"/>
    <property type="match status" value="1"/>
</dbReference>
<proteinExistence type="predicted"/>
<feature type="transmembrane region" description="Helical" evidence="1">
    <location>
        <begin position="90"/>
        <end position="111"/>
    </location>
</feature>